<keyword evidence="2" id="KW-0813">Transport</keyword>
<evidence type="ECO:0000313" key="14">
    <source>
        <dbReference type="Proteomes" id="UP000675881"/>
    </source>
</evidence>
<evidence type="ECO:0000256" key="8">
    <source>
        <dbReference type="ARBA" id="ARBA00023170"/>
    </source>
</evidence>
<evidence type="ECO:0000256" key="11">
    <source>
        <dbReference type="ARBA" id="ARBA00023303"/>
    </source>
</evidence>
<dbReference type="SUPFAM" id="SSF53850">
    <property type="entry name" value="Periplasmic binding protein-like II"/>
    <property type="match status" value="1"/>
</dbReference>
<evidence type="ECO:0000313" key="13">
    <source>
        <dbReference type="EMBL" id="CAF2750085.1"/>
    </source>
</evidence>
<name>A0A7R8GYP2_LEPSM</name>
<dbReference type="GO" id="GO:0015276">
    <property type="term" value="F:ligand-gated monoatomic ion channel activity"/>
    <property type="evidence" value="ECO:0007669"/>
    <property type="project" value="InterPro"/>
</dbReference>
<keyword evidence="11" id="KW-0407">Ion channel</keyword>
<evidence type="ECO:0000256" key="9">
    <source>
        <dbReference type="ARBA" id="ARBA00023180"/>
    </source>
</evidence>
<dbReference type="Proteomes" id="UP000675881">
    <property type="component" value="Chromosome 1"/>
</dbReference>
<reference evidence="13" key="1">
    <citation type="submission" date="2021-02" db="EMBL/GenBank/DDBJ databases">
        <authorList>
            <person name="Bekaert M."/>
        </authorList>
    </citation>
    <scope>NUCLEOTIDE SEQUENCE</scope>
    <source>
        <strain evidence="13">IoA-00</strain>
    </source>
</reference>
<accession>A0A7R8GYP2</accession>
<evidence type="ECO:0000256" key="1">
    <source>
        <dbReference type="ARBA" id="ARBA00004651"/>
    </source>
</evidence>
<dbReference type="PANTHER" id="PTHR42643:SF24">
    <property type="entry name" value="IONOTROPIC RECEPTOR 60A"/>
    <property type="match status" value="1"/>
</dbReference>
<dbReference type="Gene3D" id="3.40.190.10">
    <property type="entry name" value="Periplasmic binding protein-like II"/>
    <property type="match status" value="1"/>
</dbReference>
<organism evidence="13 14">
    <name type="scientific">Lepeophtheirus salmonis</name>
    <name type="common">Salmon louse</name>
    <name type="synonym">Caligus salmonis</name>
    <dbReference type="NCBI Taxonomy" id="72036"/>
    <lineage>
        <taxon>Eukaryota</taxon>
        <taxon>Metazoa</taxon>
        <taxon>Ecdysozoa</taxon>
        <taxon>Arthropoda</taxon>
        <taxon>Crustacea</taxon>
        <taxon>Multicrustacea</taxon>
        <taxon>Hexanauplia</taxon>
        <taxon>Copepoda</taxon>
        <taxon>Siphonostomatoida</taxon>
        <taxon>Caligidae</taxon>
        <taxon>Lepeophtheirus</taxon>
    </lineage>
</organism>
<comment type="subcellular location">
    <subcellularLocation>
        <location evidence="1">Cell membrane</location>
        <topology evidence="1">Multi-pass membrane protein</topology>
    </subcellularLocation>
</comment>
<dbReference type="OrthoDB" id="6340587at2759"/>
<evidence type="ECO:0000256" key="2">
    <source>
        <dbReference type="ARBA" id="ARBA00022448"/>
    </source>
</evidence>
<dbReference type="PANTHER" id="PTHR42643">
    <property type="entry name" value="IONOTROPIC RECEPTOR 20A-RELATED"/>
    <property type="match status" value="1"/>
</dbReference>
<dbReference type="Pfam" id="PF10613">
    <property type="entry name" value="Lig_chan-Glu_bd"/>
    <property type="match status" value="1"/>
</dbReference>
<evidence type="ECO:0000256" key="7">
    <source>
        <dbReference type="ARBA" id="ARBA00023136"/>
    </source>
</evidence>
<dbReference type="InterPro" id="IPR052192">
    <property type="entry name" value="Insect_Ionotropic_Sensory_Rcpt"/>
</dbReference>
<sequence length="398" mass="47033">MGSQNINIWFIYFTIGLYFKITNGISDVNGIEQWISMMCKNRPIFDLTLVLDEDNINDQSQSNLLNDIIYIGLQQDKFVSRILLSDEESVQLTKGWINHFIIVFDSPRSWNFIANLHSASLIANHKLYDKSFKILHKGTQLLHDRRSDLKGVTLRVGFANIPAFNYENKSGIWYDIFMSYKADLNFEIEFKKSPDNLFGSKVGENEFSGMLGMIQRNEIDFSPEGFSITETRQEVAEFSFPIQETYAKLYVNVYNRIKLNWESFLKVFEWKFRVWILGFLIYKEVVEGSEDKVFLPSKVTVEKLSSNEKFVMLNEEFSFLTNFKDISCVIKEDSQKYSFVHHAWAFNPAFEYKELFNHHILRMRQFGIMTRFYREMKKDFHLQRCTEYDDSAYSDIDF</sequence>
<keyword evidence="7" id="KW-0472">Membrane</keyword>
<feature type="domain" description="Ionotropic glutamate receptor L-glutamate and glycine-binding" evidence="12">
    <location>
        <begin position="168"/>
        <end position="244"/>
    </location>
</feature>
<dbReference type="GO" id="GO:0005886">
    <property type="term" value="C:plasma membrane"/>
    <property type="evidence" value="ECO:0007669"/>
    <property type="project" value="UniProtKB-SubCell"/>
</dbReference>
<keyword evidence="5" id="KW-1133">Transmembrane helix</keyword>
<dbReference type="EMBL" id="HG994580">
    <property type="protein sequence ID" value="CAF2750085.1"/>
    <property type="molecule type" value="Genomic_DNA"/>
</dbReference>
<evidence type="ECO:0000256" key="4">
    <source>
        <dbReference type="ARBA" id="ARBA00022692"/>
    </source>
</evidence>
<keyword evidence="8" id="KW-0675">Receptor</keyword>
<keyword evidence="9" id="KW-0325">Glycoprotein</keyword>
<keyword evidence="4" id="KW-0812">Transmembrane</keyword>
<keyword evidence="6" id="KW-0406">Ion transport</keyword>
<protein>
    <submittedName>
        <fullName evidence="13">(salmon louse) hypothetical protein</fullName>
    </submittedName>
</protein>
<gene>
    <name evidence="13" type="ORF">LSAA_1381</name>
</gene>
<keyword evidence="14" id="KW-1185">Reference proteome</keyword>
<dbReference type="AlphaFoldDB" id="A0A7R8GYP2"/>
<dbReference type="InterPro" id="IPR019594">
    <property type="entry name" value="Glu/Gly-bd"/>
</dbReference>
<evidence type="ECO:0000256" key="3">
    <source>
        <dbReference type="ARBA" id="ARBA00022475"/>
    </source>
</evidence>
<evidence type="ECO:0000256" key="5">
    <source>
        <dbReference type="ARBA" id="ARBA00022989"/>
    </source>
</evidence>
<keyword evidence="10" id="KW-1071">Ligand-gated ion channel</keyword>
<evidence type="ECO:0000256" key="10">
    <source>
        <dbReference type="ARBA" id="ARBA00023286"/>
    </source>
</evidence>
<keyword evidence="3" id="KW-1003">Cell membrane</keyword>
<evidence type="ECO:0000259" key="12">
    <source>
        <dbReference type="Pfam" id="PF10613"/>
    </source>
</evidence>
<evidence type="ECO:0000256" key="6">
    <source>
        <dbReference type="ARBA" id="ARBA00023065"/>
    </source>
</evidence>
<proteinExistence type="predicted"/>